<evidence type="ECO:0000259" key="2">
    <source>
        <dbReference type="Pfam" id="PF18087"/>
    </source>
</evidence>
<feature type="domain" description="Rubisco accumulation factor 1 C-terminal" evidence="2">
    <location>
        <begin position="192"/>
        <end position="344"/>
    </location>
</feature>
<dbReference type="EMBL" id="JALJOR010000013">
    <property type="protein sequence ID" value="KAK9807048.1"/>
    <property type="molecule type" value="Genomic_DNA"/>
</dbReference>
<accession>A0AAW1PAX4</accession>
<dbReference type="InterPro" id="IPR040781">
    <property type="entry name" value="Raf1_HTH"/>
</dbReference>
<organism evidence="5 6">
    <name type="scientific">[Myrmecia] bisecta</name>
    <dbReference type="NCBI Taxonomy" id="41462"/>
    <lineage>
        <taxon>Eukaryota</taxon>
        <taxon>Viridiplantae</taxon>
        <taxon>Chlorophyta</taxon>
        <taxon>core chlorophytes</taxon>
        <taxon>Trebouxiophyceae</taxon>
        <taxon>Trebouxiales</taxon>
        <taxon>Trebouxiaceae</taxon>
        <taxon>Myrmecia</taxon>
    </lineage>
</organism>
<evidence type="ECO:0000313" key="6">
    <source>
        <dbReference type="Proteomes" id="UP001489004"/>
    </source>
</evidence>
<evidence type="ECO:0000256" key="1">
    <source>
        <dbReference type="ARBA" id="ARBA00023186"/>
    </source>
</evidence>
<dbReference type="AlphaFoldDB" id="A0AAW1PAX4"/>
<keyword evidence="1" id="KW-0143">Chaperone</keyword>
<proteinExistence type="predicted"/>
<sequence length="360" mass="39366">MLREIHSGAAHWHTLAAYFPQLQRAGFDGLAVEVETGLARATQNVYQVALNVYKSLEKSEDMSREQLAFFDQDGGPERLYELRFLSADARAAAATYVANFRLDIEECQQLARAIKDHERRQGSKEGFTASPGDCLAFKFYREALEAKQQGQIQVLVRKGLELASSDSAVAKLAALVEQAAAKAEEPKSAAVLNIVRLTHEEMAFRPVAYLPSLDEATPDAIAPLPVISQTGDFAAFTITGGADVQWVALPSWNMVLLATRPAALYIPNCRDYEVLLQATNAQTDDEKKRLVGSGLLLIDRHIEQFDERDFYLVPSSTGGVEIVPSTPEAMGTACGRVILICRPPSRDPGVAAETSELLNV</sequence>
<dbReference type="Pfam" id="PF18087">
    <property type="entry name" value="RuBisCo_chap_C"/>
    <property type="match status" value="1"/>
</dbReference>
<evidence type="ECO:0000259" key="3">
    <source>
        <dbReference type="Pfam" id="PF18578"/>
    </source>
</evidence>
<protein>
    <submittedName>
        <fullName evidence="5">Uncharacterized protein</fullName>
    </submittedName>
</protein>
<name>A0AAW1PAX4_9CHLO</name>
<dbReference type="Pfam" id="PF18578">
    <property type="entry name" value="Raf1_N"/>
    <property type="match status" value="1"/>
</dbReference>
<reference evidence="5 6" key="1">
    <citation type="journal article" date="2024" name="Nat. Commun.">
        <title>Phylogenomics reveals the evolutionary origins of lichenization in chlorophyte algae.</title>
        <authorList>
            <person name="Puginier C."/>
            <person name="Libourel C."/>
            <person name="Otte J."/>
            <person name="Skaloud P."/>
            <person name="Haon M."/>
            <person name="Grisel S."/>
            <person name="Petersen M."/>
            <person name="Berrin J.G."/>
            <person name="Delaux P.M."/>
            <person name="Dal Grande F."/>
            <person name="Keller J."/>
        </authorList>
    </citation>
    <scope>NUCLEOTIDE SEQUENCE [LARGE SCALE GENOMIC DNA]</scope>
    <source>
        <strain evidence="5 6">SAG 2043</strain>
    </source>
</reference>
<feature type="domain" description="Rubisco accumulation factor 1 helix turn helix" evidence="4">
    <location>
        <begin position="1"/>
        <end position="56"/>
    </location>
</feature>
<dbReference type="InterPro" id="IPR040858">
    <property type="entry name" value="Raf1_C"/>
</dbReference>
<keyword evidence="6" id="KW-1185">Reference proteome</keyword>
<feature type="domain" description="Rubisco accumulation factor 1 alpha-helical" evidence="3">
    <location>
        <begin position="72"/>
        <end position="174"/>
    </location>
</feature>
<dbReference type="Proteomes" id="UP001489004">
    <property type="component" value="Unassembled WGS sequence"/>
</dbReference>
<gene>
    <name evidence="5" type="ORF">WJX72_012001</name>
</gene>
<dbReference type="PANTHER" id="PTHR35299:SF6">
    <property type="entry name" value="RUBISCO ACCUMULATION FACTOR 1"/>
    <property type="match status" value="1"/>
</dbReference>
<dbReference type="Pfam" id="PF18579">
    <property type="entry name" value="Raf1_HTH"/>
    <property type="match status" value="1"/>
</dbReference>
<dbReference type="GO" id="GO:0110102">
    <property type="term" value="P:ribulose bisphosphate carboxylase complex assembly"/>
    <property type="evidence" value="ECO:0007669"/>
    <property type="project" value="UniProtKB-ARBA"/>
</dbReference>
<comment type="caution">
    <text evidence="5">The sequence shown here is derived from an EMBL/GenBank/DDBJ whole genome shotgun (WGS) entry which is preliminary data.</text>
</comment>
<dbReference type="InterPro" id="IPR041358">
    <property type="entry name" value="Raf1_N"/>
</dbReference>
<evidence type="ECO:0000259" key="4">
    <source>
        <dbReference type="Pfam" id="PF18579"/>
    </source>
</evidence>
<dbReference type="PANTHER" id="PTHR35299">
    <property type="entry name" value="RUBISCO ACCUMULATION FACTOR 1"/>
    <property type="match status" value="1"/>
</dbReference>
<evidence type="ECO:0000313" key="5">
    <source>
        <dbReference type="EMBL" id="KAK9807048.1"/>
    </source>
</evidence>
<dbReference type="InterPro" id="IPR037494">
    <property type="entry name" value="RAF1"/>
</dbReference>